<evidence type="ECO:0000313" key="3">
    <source>
        <dbReference type="Proteomes" id="UP000006718"/>
    </source>
</evidence>
<reference evidence="2" key="3">
    <citation type="submission" date="2025-08" db="UniProtKB">
        <authorList>
            <consortium name="Ensembl"/>
        </authorList>
    </citation>
    <scope>IDENTIFICATION</scope>
    <source>
        <strain evidence="2">17573</strain>
    </source>
</reference>
<protein>
    <submittedName>
        <fullName evidence="2">Uncharacterized protein</fullName>
    </submittedName>
</protein>
<accession>A0A5F7ZT24</accession>
<dbReference type="InParanoid" id="A0A5F7ZT24"/>
<evidence type="ECO:0000313" key="2">
    <source>
        <dbReference type="Ensembl" id="ENSMMUP00000067797.1"/>
    </source>
</evidence>
<organism evidence="2 3">
    <name type="scientific">Macaca mulatta</name>
    <name type="common">Rhesus macaque</name>
    <dbReference type="NCBI Taxonomy" id="9544"/>
    <lineage>
        <taxon>Eukaryota</taxon>
        <taxon>Metazoa</taxon>
        <taxon>Chordata</taxon>
        <taxon>Craniata</taxon>
        <taxon>Vertebrata</taxon>
        <taxon>Euteleostomi</taxon>
        <taxon>Mammalia</taxon>
        <taxon>Eutheria</taxon>
        <taxon>Euarchontoglires</taxon>
        <taxon>Primates</taxon>
        <taxon>Haplorrhini</taxon>
        <taxon>Catarrhini</taxon>
        <taxon>Cercopithecidae</taxon>
        <taxon>Cercopithecinae</taxon>
        <taxon>Macaca</taxon>
    </lineage>
</organism>
<keyword evidence="1" id="KW-0732">Signal</keyword>
<evidence type="ECO:0000256" key="1">
    <source>
        <dbReference type="SAM" id="SignalP"/>
    </source>
</evidence>
<sequence length="170" mass="19272">MHTHSDAHQLWATWRGPLMFCLPLSFRCPPLGVASPDTIHYRGQTTVSTIIILLQPRRGALLLSSLFPLQISSRQQLWRPCVELLMLRYGAGPAISTPVLLCLQIGSFFFLETESRSVVQWRDLGSLQAPPPRFTPFSCLSLPSSWDYRRPPPRPANFFVFFSRDGVSPF</sequence>
<dbReference type="PANTHER" id="PTHR46254">
    <property type="entry name" value="PROTEIN GVQW1-RELATED"/>
    <property type="match status" value="1"/>
</dbReference>
<reference evidence="2" key="2">
    <citation type="submission" date="2019-01" db="EMBL/GenBank/DDBJ databases">
        <authorList>
            <person name="Graves T."/>
            <person name="Eichler E.E."/>
            <person name="Wilson R.K."/>
        </authorList>
    </citation>
    <scope>NUCLEOTIDE SEQUENCE [LARGE SCALE GENOMIC DNA]</scope>
    <source>
        <strain evidence="2">17573</strain>
    </source>
</reference>
<feature type="signal peptide" evidence="1">
    <location>
        <begin position="1"/>
        <end position="34"/>
    </location>
</feature>
<proteinExistence type="predicted"/>
<dbReference type="Proteomes" id="UP000006718">
    <property type="component" value="Chromosome 9"/>
</dbReference>
<keyword evidence="3" id="KW-1185">Reference proteome</keyword>
<dbReference type="AlphaFoldDB" id="A0A5F7ZT24"/>
<reference evidence="2" key="4">
    <citation type="submission" date="2025-09" db="UniProtKB">
        <authorList>
            <consortium name="Ensembl"/>
        </authorList>
    </citation>
    <scope>IDENTIFICATION</scope>
    <source>
        <strain evidence="2">17573</strain>
    </source>
</reference>
<dbReference type="GeneTree" id="ENSGT00940000165497"/>
<dbReference type="Ensembl" id="ENSMMUT00000099893.1">
    <property type="protein sequence ID" value="ENSMMUP00000067797.1"/>
    <property type="gene ID" value="ENSMMUG00000064764.1"/>
</dbReference>
<feature type="chain" id="PRO_5023835758" evidence="1">
    <location>
        <begin position="35"/>
        <end position="170"/>
    </location>
</feature>
<dbReference type="PANTHER" id="PTHR46254:SF7">
    <property type="entry name" value="PI4-KINASE N-TERMINAL DOMAIN-CONTAINING PROTEIN"/>
    <property type="match status" value="1"/>
</dbReference>
<name>A0A5F7ZT24_MACMU</name>
<dbReference type="VEuPathDB" id="HostDB:ENSMMUG00000064764"/>
<reference evidence="3" key="1">
    <citation type="journal article" date="2007" name="Science">
        <title>Evolutionary and biomedical insights from the rhesus macaque genome.</title>
        <authorList>
            <person name="Gibbs R.A."/>
            <person name="Rogers J."/>
            <person name="Katze M.G."/>
            <person name="Bumgarner R."/>
            <person name="Weinstock G.M."/>
            <person name="Mardis E.R."/>
            <person name="Remington K.A."/>
            <person name="Strausberg R.L."/>
            <person name="Venter J.C."/>
            <person name="Wilson R.K."/>
            <person name="Batzer M.A."/>
            <person name="Bustamante C.D."/>
            <person name="Eichler E.E."/>
            <person name="Hahn M.W."/>
            <person name="Hardison R.C."/>
            <person name="Makova K.D."/>
            <person name="Miller W."/>
            <person name="Milosavljevic A."/>
            <person name="Palermo R.E."/>
            <person name="Siepel A."/>
            <person name="Sikela J.M."/>
            <person name="Attaway T."/>
            <person name="Bell S."/>
            <person name="Bernard K.E."/>
            <person name="Buhay C.J."/>
            <person name="Chandrabose M.N."/>
            <person name="Dao M."/>
            <person name="Davis C."/>
            <person name="Delehaunty K.D."/>
            <person name="Ding Y."/>
            <person name="Dinh H.H."/>
            <person name="Dugan-Rocha S."/>
            <person name="Fulton L.A."/>
            <person name="Gabisi R.A."/>
            <person name="Garner T.T."/>
            <person name="Godfrey J."/>
            <person name="Hawes A.C."/>
            <person name="Hernandez J."/>
            <person name="Hines S."/>
            <person name="Holder M."/>
            <person name="Hume J."/>
            <person name="Jhangiani S.N."/>
            <person name="Joshi V."/>
            <person name="Khan Z.M."/>
            <person name="Kirkness E.F."/>
            <person name="Cree A."/>
            <person name="Fowler R.G."/>
            <person name="Lee S."/>
            <person name="Lewis L.R."/>
            <person name="Li Z."/>
            <person name="Liu Y.-S."/>
            <person name="Moore S.M."/>
            <person name="Muzny D."/>
            <person name="Nazareth L.V."/>
            <person name="Ngo D.N."/>
            <person name="Okwuonu G.O."/>
            <person name="Pai G."/>
            <person name="Parker D."/>
            <person name="Paul H.A."/>
            <person name="Pfannkoch C."/>
            <person name="Pohl C.S."/>
            <person name="Rogers Y.-H.C."/>
            <person name="Ruiz S.J."/>
            <person name="Sabo A."/>
            <person name="Santibanez J."/>
            <person name="Schneider B.W."/>
            <person name="Smith S.M."/>
            <person name="Sodergren E."/>
            <person name="Svatek A.F."/>
            <person name="Utterback T.R."/>
            <person name="Vattathil S."/>
            <person name="Warren W."/>
            <person name="White C.S."/>
            <person name="Chinwalla A.T."/>
            <person name="Feng Y."/>
            <person name="Halpern A.L."/>
            <person name="Hillier L.W."/>
            <person name="Huang X."/>
            <person name="Minx P."/>
            <person name="Nelson J.O."/>
            <person name="Pepin K.H."/>
            <person name="Qin X."/>
            <person name="Sutton G.G."/>
            <person name="Venter E."/>
            <person name="Walenz B.P."/>
            <person name="Wallis J.W."/>
            <person name="Worley K.C."/>
            <person name="Yang S.-P."/>
            <person name="Jones S.M."/>
            <person name="Marra M.A."/>
            <person name="Rocchi M."/>
            <person name="Schein J.E."/>
            <person name="Baertsch R."/>
            <person name="Clarke L."/>
            <person name="Csuros M."/>
            <person name="Glasscock J."/>
            <person name="Harris R.A."/>
            <person name="Havlak P."/>
            <person name="Jackson A.R."/>
            <person name="Jiang H."/>
            <person name="Liu Y."/>
            <person name="Messina D.N."/>
            <person name="Shen Y."/>
            <person name="Song H.X.-Z."/>
            <person name="Wylie T."/>
            <person name="Zhang L."/>
            <person name="Birney E."/>
            <person name="Han K."/>
            <person name="Konkel M.K."/>
            <person name="Lee J."/>
            <person name="Smit A.F.A."/>
            <person name="Ullmer B."/>
            <person name="Wang H."/>
            <person name="Xing J."/>
            <person name="Burhans R."/>
            <person name="Cheng Z."/>
            <person name="Karro J.E."/>
            <person name="Ma J."/>
            <person name="Raney B."/>
            <person name="She X."/>
            <person name="Cox M.J."/>
            <person name="Demuth J.P."/>
            <person name="Dumas L.J."/>
            <person name="Han S.-G."/>
            <person name="Hopkins J."/>
            <person name="Karimpour-Fard A."/>
            <person name="Kim Y.H."/>
            <person name="Pollack J.R."/>
            <person name="Vinar T."/>
            <person name="Addo-Quaye C."/>
            <person name="Degenhardt J."/>
            <person name="Denby A."/>
            <person name="Hubisz M.J."/>
            <person name="Indap A."/>
            <person name="Kosiol C."/>
            <person name="Lahn B.T."/>
            <person name="Lawson H.A."/>
            <person name="Marklein A."/>
            <person name="Nielsen R."/>
            <person name="Vallender E.J."/>
            <person name="Clark A.G."/>
            <person name="Ferguson B."/>
            <person name="Hernandez R.D."/>
            <person name="Hirani K."/>
            <person name="Kehrer-Sawatzki H."/>
            <person name="Kolb J."/>
            <person name="Patil S."/>
            <person name="Pu L.-L."/>
            <person name="Ren Y."/>
            <person name="Smith D.G."/>
            <person name="Wheeler D.A."/>
            <person name="Schenck I."/>
            <person name="Ball E.V."/>
            <person name="Chen R."/>
            <person name="Cooper D.N."/>
            <person name="Giardine B."/>
            <person name="Hsu F."/>
            <person name="Kent W.J."/>
            <person name="Lesk A."/>
            <person name="Nelson D.L."/>
            <person name="O'brien W.E."/>
            <person name="Pruefer K."/>
            <person name="Stenson P.D."/>
            <person name="Wallace J.C."/>
            <person name="Ke H."/>
            <person name="Liu X.-M."/>
            <person name="Wang P."/>
            <person name="Xiang A.P."/>
            <person name="Yang F."/>
            <person name="Barber G.P."/>
            <person name="Haussler D."/>
            <person name="Karolchik D."/>
            <person name="Kern A.D."/>
            <person name="Kuhn R.M."/>
            <person name="Smith K.E."/>
            <person name="Zwieg A.S."/>
        </authorList>
    </citation>
    <scope>NUCLEOTIDE SEQUENCE [LARGE SCALE GENOMIC DNA]</scope>
    <source>
        <strain evidence="3">17573</strain>
    </source>
</reference>